<evidence type="ECO:0000313" key="3">
    <source>
        <dbReference type="EMBL" id="CAL8132846.1"/>
    </source>
</evidence>
<reference evidence="3 4" key="1">
    <citation type="submission" date="2024-08" db="EMBL/GenBank/DDBJ databases">
        <authorList>
            <person name="Cucini C."/>
            <person name="Frati F."/>
        </authorList>
    </citation>
    <scope>NUCLEOTIDE SEQUENCE [LARGE SCALE GENOMIC DNA]</scope>
</reference>
<gene>
    <name evidence="3" type="ORF">ODALV1_LOCUS24788</name>
</gene>
<feature type="transmembrane region" description="Helical" evidence="1">
    <location>
        <begin position="422"/>
        <end position="443"/>
    </location>
</feature>
<proteinExistence type="predicted"/>
<feature type="chain" id="PRO_5046810130" evidence="2">
    <location>
        <begin position="29"/>
        <end position="818"/>
    </location>
</feature>
<keyword evidence="1" id="KW-0472">Membrane</keyword>
<name>A0ABP1RQ58_9HEXA</name>
<dbReference type="EMBL" id="CAXLJM020000094">
    <property type="protein sequence ID" value="CAL8132846.1"/>
    <property type="molecule type" value="Genomic_DNA"/>
</dbReference>
<keyword evidence="2" id="KW-0732">Signal</keyword>
<evidence type="ECO:0000256" key="1">
    <source>
        <dbReference type="SAM" id="Phobius"/>
    </source>
</evidence>
<organism evidence="3 4">
    <name type="scientific">Orchesella dallaii</name>
    <dbReference type="NCBI Taxonomy" id="48710"/>
    <lineage>
        <taxon>Eukaryota</taxon>
        <taxon>Metazoa</taxon>
        <taxon>Ecdysozoa</taxon>
        <taxon>Arthropoda</taxon>
        <taxon>Hexapoda</taxon>
        <taxon>Collembola</taxon>
        <taxon>Entomobryomorpha</taxon>
        <taxon>Entomobryoidea</taxon>
        <taxon>Orchesellidae</taxon>
        <taxon>Orchesellinae</taxon>
        <taxon>Orchesella</taxon>
    </lineage>
</organism>
<feature type="transmembrane region" description="Helical" evidence="1">
    <location>
        <begin position="484"/>
        <end position="505"/>
    </location>
</feature>
<sequence length="818" mass="93890">METFRALKIWSILNFSNFILLQLKPAVSLNLETINLNPQLKLFQDCSVQVVLNHVTTHVQDKFNFSEIYNVLPLSFPIVLLSLKYKPISFSEILNGKIVDANCDGSVMTLLPNQGPKFRRIPDPRHKCFVQVYIDPLPCQQWTTAKFDKERPSGIFDIVIDPRLFSDWPRFTIGNRVMIHVTKWRKSNPNNVELLQAVALFWEIRNSVVPTKLIFLIRYSELSKQFNVVETSVLTCKDYSLIIENIKKACKGEDFLATLACEYFQANLVSGVLARKLIYNNTSIQTREELDTAIYGSADCQNVIWLAVMPVKTYSQKGKARSTYVNELSSINGENNLNAKAVLFGILFPNATILGYKYDEYLFIQAFFMWKLPGFHTPDRLSAAMDTTTYSSKMKSVHFITCAPPQTSGWLSLIDLFSSFTLAVWFLIILVSILTGLCVWAILEIRNNVAKCRKRGYSNGIWMAVEHIVFVWKMLLQQGSSRSLKCWCICAAWLLMGTFLTNLYLGGNITNLSAPIEARNIESFEELFSSNFTIYSPVNDNEKLSPILKLITNAGQLGHLLYNTFSGVIKQTNKWDHEPTFSKLMWKNRIRYNYSDNFVRKVLSEKAAKISQETVEDVEAHINEDQKVEIISQCKMEVYMDTYENIQRLKLKLVNKLPTQKIAMSKKPFDEMYENWELENVPVSANIILRRFHSLFQSGLIHWWKSWAFRVSTWNMTVDAVRNVETGYKAVSIEGNIQALFYLYLGIFAFDIVIFILEMCTLIYCIIQSGDYNLSQLVLALGGAWKKLSGWKPFNRLVSFKGLKLAYTRSEAITVTPQ</sequence>
<accession>A0ABP1RQ58</accession>
<dbReference type="Proteomes" id="UP001642540">
    <property type="component" value="Unassembled WGS sequence"/>
</dbReference>
<evidence type="ECO:0000313" key="4">
    <source>
        <dbReference type="Proteomes" id="UP001642540"/>
    </source>
</evidence>
<keyword evidence="1" id="KW-1133">Transmembrane helix</keyword>
<protein>
    <submittedName>
        <fullName evidence="3">Uncharacterized protein</fullName>
    </submittedName>
</protein>
<dbReference type="Gene3D" id="1.10.287.70">
    <property type="match status" value="1"/>
</dbReference>
<keyword evidence="1" id="KW-0812">Transmembrane</keyword>
<feature type="transmembrane region" description="Helical" evidence="1">
    <location>
        <begin position="741"/>
        <end position="767"/>
    </location>
</feature>
<evidence type="ECO:0000256" key="2">
    <source>
        <dbReference type="SAM" id="SignalP"/>
    </source>
</evidence>
<comment type="caution">
    <text evidence="3">The sequence shown here is derived from an EMBL/GenBank/DDBJ whole genome shotgun (WGS) entry which is preliminary data.</text>
</comment>
<feature type="signal peptide" evidence="2">
    <location>
        <begin position="1"/>
        <end position="28"/>
    </location>
</feature>
<keyword evidence="4" id="KW-1185">Reference proteome</keyword>